<dbReference type="InterPro" id="IPR055313">
    <property type="entry name" value="Temptin-like"/>
</dbReference>
<organism evidence="3 4">
    <name type="scientific">Tegillarca granosa</name>
    <name type="common">Malaysian cockle</name>
    <name type="synonym">Anadara granosa</name>
    <dbReference type="NCBI Taxonomy" id="220873"/>
    <lineage>
        <taxon>Eukaryota</taxon>
        <taxon>Metazoa</taxon>
        <taxon>Spiralia</taxon>
        <taxon>Lophotrochozoa</taxon>
        <taxon>Mollusca</taxon>
        <taxon>Bivalvia</taxon>
        <taxon>Autobranchia</taxon>
        <taxon>Pteriomorphia</taxon>
        <taxon>Arcoida</taxon>
        <taxon>Arcoidea</taxon>
        <taxon>Arcidae</taxon>
        <taxon>Tegillarca</taxon>
    </lineage>
</organism>
<feature type="region of interest" description="Disordered" evidence="1">
    <location>
        <begin position="69"/>
        <end position="106"/>
    </location>
</feature>
<gene>
    <name evidence="3" type="ORF">KUTeg_017782</name>
</gene>
<sequence>MILSVNPGEAFSDYITRIPNGNHIVHPCDTDMKWYGVGHQEPGGAGALNVFGQDFERYGKIWNKALCNRDSDGDGRTNGQELGDPHCEWTPGLAPRHTAGISHPGE</sequence>
<proteinExistence type="predicted"/>
<accession>A0ABQ9EHI3</accession>
<comment type="caution">
    <text evidence="3">The sequence shown here is derived from an EMBL/GenBank/DDBJ whole genome shotgun (WGS) entry which is preliminary data.</text>
</comment>
<protein>
    <recommendedName>
        <fullName evidence="2">Temptin Cys/Cys disulfide domain-containing protein</fullName>
    </recommendedName>
</protein>
<evidence type="ECO:0000259" key="2">
    <source>
        <dbReference type="Pfam" id="PF24784"/>
    </source>
</evidence>
<dbReference type="PANTHER" id="PTHR34737">
    <property type="entry name" value="EF-HAND DOMAIN-CONTAINING PROTEIN"/>
    <property type="match status" value="1"/>
</dbReference>
<evidence type="ECO:0000313" key="4">
    <source>
        <dbReference type="Proteomes" id="UP001217089"/>
    </source>
</evidence>
<reference evidence="3 4" key="1">
    <citation type="submission" date="2022-12" db="EMBL/GenBank/DDBJ databases">
        <title>Chromosome-level genome of Tegillarca granosa.</title>
        <authorList>
            <person name="Kim J."/>
        </authorList>
    </citation>
    <scope>NUCLEOTIDE SEQUENCE [LARGE SCALE GENOMIC DNA]</scope>
    <source>
        <strain evidence="3">Teg-2019</strain>
        <tissue evidence="3">Adductor muscle</tissue>
    </source>
</reference>
<keyword evidence="4" id="KW-1185">Reference proteome</keyword>
<evidence type="ECO:0000313" key="3">
    <source>
        <dbReference type="EMBL" id="KAJ8304199.1"/>
    </source>
</evidence>
<dbReference type="EMBL" id="JARBDR010000903">
    <property type="protein sequence ID" value="KAJ8304199.1"/>
    <property type="molecule type" value="Genomic_DNA"/>
</dbReference>
<dbReference type="PANTHER" id="PTHR34737:SF2">
    <property type="entry name" value="EF-HAND DOMAIN-CONTAINING PROTEIN"/>
    <property type="match status" value="1"/>
</dbReference>
<name>A0ABQ9EHI3_TEGGR</name>
<dbReference type="InterPro" id="IPR057626">
    <property type="entry name" value="S-S_Temptin"/>
</dbReference>
<dbReference type="Proteomes" id="UP001217089">
    <property type="component" value="Unassembled WGS sequence"/>
</dbReference>
<dbReference type="Pfam" id="PF24784">
    <property type="entry name" value="Temptin_C"/>
    <property type="match status" value="1"/>
</dbReference>
<feature type="domain" description="Temptin Cys/Cys disulfide" evidence="2">
    <location>
        <begin position="9"/>
        <end position="105"/>
    </location>
</feature>
<evidence type="ECO:0000256" key="1">
    <source>
        <dbReference type="SAM" id="MobiDB-lite"/>
    </source>
</evidence>